<accession>A0A0B9AU67</accession>
<dbReference type="STRING" id="1703.BLSMQ_2379"/>
<dbReference type="PATRIC" id="fig|1703.6.peg.1199"/>
<keyword evidence="4 9" id="KW-0812">Transmembrane</keyword>
<keyword evidence="6 9" id="KW-1133">Transmembrane helix</keyword>
<protein>
    <submittedName>
        <fullName evidence="10">ABC-type transporter, integral membrane subunit</fullName>
    </submittedName>
</protein>
<feature type="transmembrane region" description="Helical" evidence="9">
    <location>
        <begin position="205"/>
        <end position="228"/>
    </location>
</feature>
<evidence type="ECO:0000256" key="6">
    <source>
        <dbReference type="ARBA" id="ARBA00022989"/>
    </source>
</evidence>
<sequence>MRPTGPLPCLQRNRLIMTLFIQQLFNGLALGGVYCLAAIGLTLVFGVLRIPNLAHGALYMLGAYITYFFLTTVGVPYIAAIGIAAIALFVVGVGLERLVFHPLRNSPHTHHMIAAVGAMFFFQALAQAIWGADFRRMDTPITGGLQIFGAEISAQRIVIIVTAVIVLALLALFIKRSIHGQTIEAIEQDRVGASLVGINPSMVSMLTLGLSALLATIAAGLVAPINLLSPTMGDALNLKVFAIIILGGLGSLPGAIVGGFALAIAETMTATYISSAVGETVAFVVLVAVLAIKPNGLFTKAVQR</sequence>
<name>A0A0B9AU67_BRELN</name>
<evidence type="ECO:0000256" key="8">
    <source>
        <dbReference type="ARBA" id="ARBA00037998"/>
    </source>
</evidence>
<feature type="transmembrane region" description="Helical" evidence="9">
    <location>
        <begin position="272"/>
        <end position="292"/>
    </location>
</feature>
<feature type="transmembrane region" description="Helical" evidence="9">
    <location>
        <begin position="152"/>
        <end position="174"/>
    </location>
</feature>
<organism evidence="10 11">
    <name type="scientific">Brevibacterium linens</name>
    <dbReference type="NCBI Taxonomy" id="1703"/>
    <lineage>
        <taxon>Bacteria</taxon>
        <taxon>Bacillati</taxon>
        <taxon>Actinomycetota</taxon>
        <taxon>Actinomycetes</taxon>
        <taxon>Micrococcales</taxon>
        <taxon>Brevibacteriaceae</taxon>
        <taxon>Brevibacterium</taxon>
    </lineage>
</organism>
<dbReference type="PANTHER" id="PTHR11795:SF452">
    <property type="entry name" value="ABC TRANSPORTER PERMEASE PROTEIN"/>
    <property type="match status" value="1"/>
</dbReference>
<proteinExistence type="inferred from homology"/>
<evidence type="ECO:0000313" key="11">
    <source>
        <dbReference type="Proteomes" id="UP000031488"/>
    </source>
</evidence>
<evidence type="ECO:0000256" key="1">
    <source>
        <dbReference type="ARBA" id="ARBA00004651"/>
    </source>
</evidence>
<evidence type="ECO:0000256" key="3">
    <source>
        <dbReference type="ARBA" id="ARBA00022475"/>
    </source>
</evidence>
<comment type="caution">
    <text evidence="10">The sequence shown here is derived from an EMBL/GenBank/DDBJ whole genome shotgun (WGS) entry which is preliminary data.</text>
</comment>
<dbReference type="Pfam" id="PF02653">
    <property type="entry name" value="BPD_transp_2"/>
    <property type="match status" value="1"/>
</dbReference>
<feature type="transmembrane region" description="Helical" evidence="9">
    <location>
        <begin position="20"/>
        <end position="45"/>
    </location>
</feature>
<keyword evidence="11" id="KW-1185">Reference proteome</keyword>
<dbReference type="InterPro" id="IPR052157">
    <property type="entry name" value="BCAA_transport_permease"/>
</dbReference>
<keyword evidence="3" id="KW-1003">Cell membrane</keyword>
<dbReference type="InterPro" id="IPR001851">
    <property type="entry name" value="ABC_transp_permease"/>
</dbReference>
<evidence type="ECO:0000256" key="7">
    <source>
        <dbReference type="ARBA" id="ARBA00023136"/>
    </source>
</evidence>
<dbReference type="CDD" id="cd06582">
    <property type="entry name" value="TM_PBP1_LivH_like"/>
    <property type="match status" value="1"/>
</dbReference>
<keyword evidence="2" id="KW-0813">Transport</keyword>
<reference evidence="10 11" key="1">
    <citation type="submission" date="2014-11" db="EMBL/GenBank/DDBJ databases">
        <title>Draft Genome Sequence of Brevibacterium linens AE038-8.</title>
        <authorList>
            <person name="Maizel D."/>
            <person name="Utturkar S.M."/>
            <person name="Brown S.D."/>
            <person name="Ferrero M."/>
            <person name="Rosen B.P."/>
        </authorList>
    </citation>
    <scope>NUCLEOTIDE SEQUENCE [LARGE SCALE GENOMIC DNA]</scope>
    <source>
        <strain evidence="10 11">AE038-8</strain>
    </source>
</reference>
<gene>
    <name evidence="10" type="ORF">AE0388_1311</name>
</gene>
<feature type="transmembrane region" description="Helical" evidence="9">
    <location>
        <begin position="240"/>
        <end position="265"/>
    </location>
</feature>
<dbReference type="Proteomes" id="UP000031488">
    <property type="component" value="Unassembled WGS sequence"/>
</dbReference>
<dbReference type="PANTHER" id="PTHR11795">
    <property type="entry name" value="BRANCHED-CHAIN AMINO ACID TRANSPORT SYSTEM PERMEASE PROTEIN LIVH"/>
    <property type="match status" value="1"/>
</dbReference>
<feature type="transmembrane region" description="Helical" evidence="9">
    <location>
        <begin position="52"/>
        <end position="70"/>
    </location>
</feature>
<evidence type="ECO:0000313" key="10">
    <source>
        <dbReference type="EMBL" id="KHS52908.1"/>
    </source>
</evidence>
<dbReference type="EMBL" id="JTJZ01000017">
    <property type="protein sequence ID" value="KHS52908.1"/>
    <property type="molecule type" value="Genomic_DNA"/>
</dbReference>
<feature type="transmembrane region" description="Helical" evidence="9">
    <location>
        <begin position="76"/>
        <end position="100"/>
    </location>
</feature>
<evidence type="ECO:0000256" key="4">
    <source>
        <dbReference type="ARBA" id="ARBA00022692"/>
    </source>
</evidence>
<evidence type="ECO:0000256" key="2">
    <source>
        <dbReference type="ARBA" id="ARBA00022448"/>
    </source>
</evidence>
<evidence type="ECO:0000256" key="9">
    <source>
        <dbReference type="SAM" id="Phobius"/>
    </source>
</evidence>
<dbReference type="GO" id="GO:0006865">
    <property type="term" value="P:amino acid transport"/>
    <property type="evidence" value="ECO:0007669"/>
    <property type="project" value="UniProtKB-KW"/>
</dbReference>
<feature type="transmembrane region" description="Helical" evidence="9">
    <location>
        <begin position="112"/>
        <end position="132"/>
    </location>
</feature>
<comment type="similarity">
    <text evidence="8">Belongs to the binding-protein-dependent transport system permease family. LivHM subfamily.</text>
</comment>
<dbReference type="GO" id="GO:0022857">
    <property type="term" value="F:transmembrane transporter activity"/>
    <property type="evidence" value="ECO:0007669"/>
    <property type="project" value="InterPro"/>
</dbReference>
<dbReference type="GO" id="GO:0005886">
    <property type="term" value="C:plasma membrane"/>
    <property type="evidence" value="ECO:0007669"/>
    <property type="project" value="UniProtKB-SubCell"/>
</dbReference>
<keyword evidence="7 9" id="KW-0472">Membrane</keyword>
<dbReference type="AlphaFoldDB" id="A0A0B9AU67"/>
<evidence type="ECO:0000256" key="5">
    <source>
        <dbReference type="ARBA" id="ARBA00022970"/>
    </source>
</evidence>
<comment type="subcellular location">
    <subcellularLocation>
        <location evidence="1">Cell membrane</location>
        <topology evidence="1">Multi-pass membrane protein</topology>
    </subcellularLocation>
</comment>
<keyword evidence="5" id="KW-0029">Amino-acid transport</keyword>